<evidence type="ECO:0000313" key="6">
    <source>
        <dbReference type="EMBL" id="SDS41020.1"/>
    </source>
</evidence>
<evidence type="ECO:0000313" key="7">
    <source>
        <dbReference type="Proteomes" id="UP000243904"/>
    </source>
</evidence>
<evidence type="ECO:0000256" key="1">
    <source>
        <dbReference type="ARBA" id="ARBA00023015"/>
    </source>
</evidence>
<dbReference type="InterPro" id="IPR041490">
    <property type="entry name" value="KstR2_TetR_C"/>
</dbReference>
<dbReference type="SUPFAM" id="SSF48498">
    <property type="entry name" value="Tetracyclin repressor-like, C-terminal domain"/>
    <property type="match status" value="1"/>
</dbReference>
<dbReference type="InterPro" id="IPR001647">
    <property type="entry name" value="HTH_TetR"/>
</dbReference>
<feature type="domain" description="HTH tetR-type" evidence="5">
    <location>
        <begin position="16"/>
        <end position="76"/>
    </location>
</feature>
<evidence type="ECO:0000259" key="5">
    <source>
        <dbReference type="PROSITE" id="PS50977"/>
    </source>
</evidence>
<accession>A0A1H1RZ62</accession>
<dbReference type="PANTHER" id="PTHR30055">
    <property type="entry name" value="HTH-TYPE TRANSCRIPTIONAL REGULATOR RUTR"/>
    <property type="match status" value="1"/>
</dbReference>
<dbReference type="PANTHER" id="PTHR30055:SF234">
    <property type="entry name" value="HTH-TYPE TRANSCRIPTIONAL REGULATOR BETI"/>
    <property type="match status" value="1"/>
</dbReference>
<keyword evidence="1" id="KW-0805">Transcription regulation</keyword>
<dbReference type="EMBL" id="LT629750">
    <property type="protein sequence ID" value="SDS41020.1"/>
    <property type="molecule type" value="Genomic_DNA"/>
</dbReference>
<reference evidence="7" key="1">
    <citation type="submission" date="2016-10" db="EMBL/GenBank/DDBJ databases">
        <authorList>
            <person name="Varghese N."/>
            <person name="Submissions S."/>
        </authorList>
    </citation>
    <scope>NUCLEOTIDE SEQUENCE [LARGE SCALE GENOMIC DNA]</scope>
    <source>
        <strain evidence="7">GAS369</strain>
    </source>
</reference>
<keyword evidence="7" id="KW-1185">Reference proteome</keyword>
<name>A0A1H1RZ62_9BRAD</name>
<dbReference type="RefSeq" id="WP_197685031.1">
    <property type="nucleotide sequence ID" value="NZ_LT629750.1"/>
</dbReference>
<dbReference type="Gene3D" id="1.10.357.10">
    <property type="entry name" value="Tetracycline Repressor, domain 2"/>
    <property type="match status" value="1"/>
</dbReference>
<keyword evidence="3" id="KW-0804">Transcription</keyword>
<feature type="DNA-binding region" description="H-T-H motif" evidence="4">
    <location>
        <begin position="39"/>
        <end position="58"/>
    </location>
</feature>
<dbReference type="PRINTS" id="PR00455">
    <property type="entry name" value="HTHTETR"/>
</dbReference>
<proteinExistence type="predicted"/>
<evidence type="ECO:0000256" key="4">
    <source>
        <dbReference type="PROSITE-ProRule" id="PRU00335"/>
    </source>
</evidence>
<dbReference type="InterPro" id="IPR036271">
    <property type="entry name" value="Tet_transcr_reg_TetR-rel_C_sf"/>
</dbReference>
<dbReference type="AlphaFoldDB" id="A0A1H1RZ62"/>
<gene>
    <name evidence="6" type="ORF">SAMN05444158_1977</name>
</gene>
<dbReference type="Proteomes" id="UP000243904">
    <property type="component" value="Chromosome I"/>
</dbReference>
<keyword evidence="2 4" id="KW-0238">DNA-binding</keyword>
<dbReference type="Pfam" id="PF00440">
    <property type="entry name" value="TetR_N"/>
    <property type="match status" value="1"/>
</dbReference>
<evidence type="ECO:0000256" key="2">
    <source>
        <dbReference type="ARBA" id="ARBA00023125"/>
    </source>
</evidence>
<dbReference type="SUPFAM" id="SSF46689">
    <property type="entry name" value="Homeodomain-like"/>
    <property type="match status" value="1"/>
</dbReference>
<protein>
    <submittedName>
        <fullName evidence="6">Transcriptional regulator, TetR family</fullName>
    </submittedName>
</protein>
<dbReference type="PROSITE" id="PS50977">
    <property type="entry name" value="HTH_TETR_2"/>
    <property type="match status" value="1"/>
</dbReference>
<dbReference type="InterPro" id="IPR050109">
    <property type="entry name" value="HTH-type_TetR-like_transc_reg"/>
</dbReference>
<organism evidence="6 7">
    <name type="scientific">Bradyrhizobium canariense</name>
    <dbReference type="NCBI Taxonomy" id="255045"/>
    <lineage>
        <taxon>Bacteria</taxon>
        <taxon>Pseudomonadati</taxon>
        <taxon>Pseudomonadota</taxon>
        <taxon>Alphaproteobacteria</taxon>
        <taxon>Hyphomicrobiales</taxon>
        <taxon>Nitrobacteraceae</taxon>
        <taxon>Bradyrhizobium</taxon>
    </lineage>
</organism>
<evidence type="ECO:0000256" key="3">
    <source>
        <dbReference type="ARBA" id="ARBA00023163"/>
    </source>
</evidence>
<dbReference type="Pfam" id="PF17932">
    <property type="entry name" value="TetR_C_24"/>
    <property type="match status" value="1"/>
</dbReference>
<dbReference type="Gene3D" id="1.10.10.60">
    <property type="entry name" value="Homeodomain-like"/>
    <property type="match status" value="1"/>
</dbReference>
<dbReference type="GO" id="GO:0003700">
    <property type="term" value="F:DNA-binding transcription factor activity"/>
    <property type="evidence" value="ECO:0007669"/>
    <property type="project" value="TreeGrafter"/>
</dbReference>
<sequence length="214" mass="23895">MRHKEQVDVPDQPPAGDRRIEILDAAARAFMRQGFAATSLDRVSDEIGSTKGAIYYYYRSKSDLFFGVHRRGMELTEAAIRPPFEKHAGARDRLHAMAFAHTLLVMDQLPYLRVIAQGLELHLLERTNESERANLAEVAALREANENLYIRAIKEGVSSGELRPVDAKLIAKPVLGALNWTSRWYQPRPGETAAARKRLATSIADFVVAGLVKS</sequence>
<dbReference type="InterPro" id="IPR009057">
    <property type="entry name" value="Homeodomain-like_sf"/>
</dbReference>
<dbReference type="GO" id="GO:0000976">
    <property type="term" value="F:transcription cis-regulatory region binding"/>
    <property type="evidence" value="ECO:0007669"/>
    <property type="project" value="TreeGrafter"/>
</dbReference>